<comment type="caution">
    <text evidence="2">The sequence shown here is derived from an EMBL/GenBank/DDBJ whole genome shotgun (WGS) entry which is preliminary data.</text>
</comment>
<keyword evidence="1" id="KW-1133">Transmembrane helix</keyword>
<keyword evidence="1" id="KW-0472">Membrane</keyword>
<dbReference type="Proteomes" id="UP001152888">
    <property type="component" value="Unassembled WGS sequence"/>
</dbReference>
<sequence>MDIGISIYIGYTMVYDNLFFYLLIYLQTYIQILNEATKSVRQRTLTNLNLPAEYKIFKDDENPALEEAAYYEIKKCCRHLRFLLR</sequence>
<name>A0A9P0PAR1_ACAOB</name>
<proteinExistence type="predicted"/>
<dbReference type="EMBL" id="CAKOFQ010006857">
    <property type="protein sequence ID" value="CAH1977320.1"/>
    <property type="molecule type" value="Genomic_DNA"/>
</dbReference>
<evidence type="ECO:0000256" key="1">
    <source>
        <dbReference type="SAM" id="Phobius"/>
    </source>
</evidence>
<keyword evidence="1" id="KW-0812">Transmembrane</keyword>
<keyword evidence="3" id="KW-1185">Reference proteome</keyword>
<feature type="transmembrane region" description="Helical" evidence="1">
    <location>
        <begin position="6"/>
        <end position="26"/>
    </location>
</feature>
<gene>
    <name evidence="2" type="ORF">ACAOBT_LOCUS12594</name>
</gene>
<organism evidence="2 3">
    <name type="scientific">Acanthoscelides obtectus</name>
    <name type="common">Bean weevil</name>
    <name type="synonym">Bruchus obtectus</name>
    <dbReference type="NCBI Taxonomy" id="200917"/>
    <lineage>
        <taxon>Eukaryota</taxon>
        <taxon>Metazoa</taxon>
        <taxon>Ecdysozoa</taxon>
        <taxon>Arthropoda</taxon>
        <taxon>Hexapoda</taxon>
        <taxon>Insecta</taxon>
        <taxon>Pterygota</taxon>
        <taxon>Neoptera</taxon>
        <taxon>Endopterygota</taxon>
        <taxon>Coleoptera</taxon>
        <taxon>Polyphaga</taxon>
        <taxon>Cucujiformia</taxon>
        <taxon>Chrysomeloidea</taxon>
        <taxon>Chrysomelidae</taxon>
        <taxon>Bruchinae</taxon>
        <taxon>Bruchini</taxon>
        <taxon>Acanthoscelides</taxon>
    </lineage>
</organism>
<accession>A0A9P0PAR1</accession>
<protein>
    <submittedName>
        <fullName evidence="2">Uncharacterized protein</fullName>
    </submittedName>
</protein>
<reference evidence="2" key="1">
    <citation type="submission" date="2022-03" db="EMBL/GenBank/DDBJ databases">
        <authorList>
            <person name="Sayadi A."/>
        </authorList>
    </citation>
    <scope>NUCLEOTIDE SEQUENCE</scope>
</reference>
<evidence type="ECO:0000313" key="3">
    <source>
        <dbReference type="Proteomes" id="UP001152888"/>
    </source>
</evidence>
<dbReference type="AlphaFoldDB" id="A0A9P0PAR1"/>
<evidence type="ECO:0000313" key="2">
    <source>
        <dbReference type="EMBL" id="CAH1977320.1"/>
    </source>
</evidence>